<dbReference type="STRING" id="490188.SAMN04488068_0750"/>
<name>A0A1M5L7M3_9GAMM</name>
<evidence type="ECO:0008006" key="4">
    <source>
        <dbReference type="Google" id="ProtNLM"/>
    </source>
</evidence>
<dbReference type="PANTHER" id="PTHR30164:SF2">
    <property type="entry name" value="PROTEIN MTFA"/>
    <property type="match status" value="1"/>
</dbReference>
<dbReference type="InterPro" id="IPR010384">
    <property type="entry name" value="MtfA_fam"/>
</dbReference>
<dbReference type="InterPro" id="IPR042252">
    <property type="entry name" value="MtfA_N"/>
</dbReference>
<dbReference type="GO" id="GO:0008237">
    <property type="term" value="F:metallopeptidase activity"/>
    <property type="evidence" value="ECO:0007669"/>
    <property type="project" value="InterPro"/>
</dbReference>
<accession>A0A1M5L7M3</accession>
<gene>
    <name evidence="2" type="ORF">SAMN04488068_0750</name>
</gene>
<reference evidence="2 3" key="1">
    <citation type="submission" date="2016-11" db="EMBL/GenBank/DDBJ databases">
        <authorList>
            <person name="Jaros S."/>
            <person name="Januszkiewicz K."/>
            <person name="Wedrychowicz H."/>
        </authorList>
    </citation>
    <scope>NUCLEOTIDE SEQUENCE [LARGE SCALE GENOMIC DNA]</scope>
    <source>
        <strain evidence="2 3">CGMCC 1.7049</strain>
    </source>
</reference>
<dbReference type="Pfam" id="PF06167">
    <property type="entry name" value="Peptidase_M90"/>
    <property type="match status" value="1"/>
</dbReference>
<proteinExistence type="predicted"/>
<keyword evidence="3" id="KW-1185">Reference proteome</keyword>
<dbReference type="CDD" id="cd20169">
    <property type="entry name" value="Peptidase_M90_mtfA"/>
    <property type="match status" value="1"/>
</dbReference>
<dbReference type="Proteomes" id="UP000199758">
    <property type="component" value="Unassembled WGS sequence"/>
</dbReference>
<dbReference type="InterPro" id="IPR024079">
    <property type="entry name" value="MetalloPept_cat_dom_sf"/>
</dbReference>
<dbReference type="OrthoDB" id="9786424at2"/>
<evidence type="ECO:0000256" key="1">
    <source>
        <dbReference type="SAM" id="Phobius"/>
    </source>
</evidence>
<dbReference type="RefSeq" id="WP_072894254.1">
    <property type="nucleotide sequence ID" value="NZ_FQWZ01000002.1"/>
</dbReference>
<keyword evidence="1" id="KW-0472">Membrane</keyword>
<feature type="transmembrane region" description="Helical" evidence="1">
    <location>
        <begin position="6"/>
        <end position="25"/>
    </location>
</feature>
<dbReference type="SUPFAM" id="SSF55486">
    <property type="entry name" value="Metalloproteases ('zincins'), catalytic domain"/>
    <property type="match status" value="1"/>
</dbReference>
<dbReference type="PANTHER" id="PTHR30164">
    <property type="entry name" value="MTFA PEPTIDASE"/>
    <property type="match status" value="1"/>
</dbReference>
<dbReference type="Gene3D" id="3.40.390.10">
    <property type="entry name" value="Collagenase (Catalytic Domain)"/>
    <property type="match status" value="1"/>
</dbReference>
<dbReference type="GO" id="GO:0005829">
    <property type="term" value="C:cytosol"/>
    <property type="evidence" value="ECO:0007669"/>
    <property type="project" value="TreeGrafter"/>
</dbReference>
<dbReference type="EMBL" id="FQWZ01000002">
    <property type="protein sequence ID" value="SHG61011.1"/>
    <property type="molecule type" value="Genomic_DNA"/>
</dbReference>
<keyword evidence="1" id="KW-0812">Transmembrane</keyword>
<dbReference type="Gene3D" id="1.10.472.150">
    <property type="entry name" value="Glucose-regulated metallo-peptidase M90, N-terminal domain"/>
    <property type="match status" value="1"/>
</dbReference>
<evidence type="ECO:0000313" key="3">
    <source>
        <dbReference type="Proteomes" id="UP000199758"/>
    </source>
</evidence>
<protein>
    <recommendedName>
        <fullName evidence="4">Zinc-dependent peptidase</fullName>
    </recommendedName>
</protein>
<dbReference type="AlphaFoldDB" id="A0A1M5L7M3"/>
<keyword evidence="1" id="KW-1133">Transmembrane helix</keyword>
<organism evidence="2 3">
    <name type="scientific">Hydrocarboniphaga daqingensis</name>
    <dbReference type="NCBI Taxonomy" id="490188"/>
    <lineage>
        <taxon>Bacteria</taxon>
        <taxon>Pseudomonadati</taxon>
        <taxon>Pseudomonadota</taxon>
        <taxon>Gammaproteobacteria</taxon>
        <taxon>Nevskiales</taxon>
        <taxon>Nevskiaceae</taxon>
        <taxon>Hydrocarboniphaga</taxon>
    </lineage>
</organism>
<dbReference type="GO" id="GO:0004177">
    <property type="term" value="F:aminopeptidase activity"/>
    <property type="evidence" value="ECO:0007669"/>
    <property type="project" value="TreeGrafter"/>
</dbReference>
<sequence length="278" mass="30595">MSPAAWAALAVVVAVALIVGPLMTLQRLANRRATAADGTATDIGDLASRLTALLPLLASFPAPLRQVHARQVALFLRSKRFVGCDGLEVTDEMRLAIAGYACLLVLQPQATRNGLYPAVKQILVYPDAFLVPVTEPDEYGLVPDEPVERIGESWQGDRVVLSWRDVQAALDGDEVNVVVHEFAHQLDDESLTAEGAPDLPDYTRWSSVMQQEYARLQRQRRPRVLDPYGAESPAEFFGVVVEAFIQRGDELAEHHPALYALLRDTFGFDTRQLPVTAP</sequence>
<evidence type="ECO:0000313" key="2">
    <source>
        <dbReference type="EMBL" id="SHG61011.1"/>
    </source>
</evidence>